<dbReference type="RefSeq" id="YP_009482381.1">
    <property type="nucleotide sequence ID" value="NC_037666.1"/>
</dbReference>
<gene>
    <name evidence="2" type="ORF">pneo_cds_771</name>
</gene>
<dbReference type="InterPro" id="IPR036047">
    <property type="entry name" value="F-box-like_dom_sf"/>
</dbReference>
<dbReference type="SUPFAM" id="SSF140860">
    <property type="entry name" value="Pseudo ankyrin repeat-like"/>
    <property type="match status" value="1"/>
</dbReference>
<dbReference type="PANTHER" id="PTHR46586">
    <property type="entry name" value="ANKYRIN REPEAT-CONTAINING PROTEIN"/>
    <property type="match status" value="1"/>
</dbReference>
<dbReference type="CDD" id="cd09917">
    <property type="entry name" value="F-box_SF"/>
    <property type="match status" value="1"/>
</dbReference>
<dbReference type="EMBL" id="MG011690">
    <property type="protein sequence ID" value="AVK76378.1"/>
    <property type="molecule type" value="Genomic_DNA"/>
</dbReference>
<dbReference type="Gene3D" id="1.20.1280.50">
    <property type="match status" value="1"/>
</dbReference>
<dbReference type="Proteomes" id="UP000249287">
    <property type="component" value="Segment"/>
</dbReference>
<name>A0A2U7UD35_9VIRU</name>
<evidence type="ECO:0000259" key="1">
    <source>
        <dbReference type="Pfam" id="PF12937"/>
    </source>
</evidence>
<dbReference type="InterPro" id="IPR001810">
    <property type="entry name" value="F-box_dom"/>
</dbReference>
<dbReference type="Pfam" id="PF12937">
    <property type="entry name" value="F-box-like"/>
    <property type="match status" value="1"/>
</dbReference>
<dbReference type="KEGG" id="vg:36843091"/>
<dbReference type="PANTHER" id="PTHR46586:SF3">
    <property type="entry name" value="ANKYRIN REPEAT-CONTAINING PROTEIN"/>
    <property type="match status" value="1"/>
</dbReference>
<dbReference type="InterPro" id="IPR052050">
    <property type="entry name" value="SecEffector_AnkRepeat"/>
</dbReference>
<proteinExistence type="predicted"/>
<organism evidence="2">
    <name type="scientific">Pandoravirus neocaledonia</name>
    <dbReference type="NCBI Taxonomy" id="2107708"/>
    <lineage>
        <taxon>Viruses</taxon>
        <taxon>Pandoravirus</taxon>
    </lineage>
</organism>
<reference evidence="2" key="1">
    <citation type="journal article" date="2018" name="Nat. Commun.">
        <title>Diversity and evolution of the emerging Pandoraviridae family.</title>
        <authorList>
            <person name="Legendre M."/>
            <person name="Fabre E."/>
            <person name="Poirot O."/>
            <person name="Jeudy S."/>
            <person name="Lartigue A."/>
            <person name="Alempic J.M."/>
            <person name="Beucher L."/>
            <person name="Philippe N."/>
            <person name="Bertaux L."/>
            <person name="Christo-Foroux E."/>
            <person name="Labadie K."/>
            <person name="Coute Y."/>
            <person name="Abergel C."/>
            <person name="Claverie J.M."/>
        </authorList>
    </citation>
    <scope>NUCLEOTIDE SEQUENCE [LARGE SCALE GENOMIC DNA]</scope>
    <source>
        <strain evidence="2">Neocaledonia</strain>
    </source>
</reference>
<feature type="domain" description="F-box" evidence="1">
    <location>
        <begin position="7"/>
        <end position="48"/>
    </location>
</feature>
<dbReference type="GeneID" id="36843091"/>
<sequence length="496" mass="55137">MEAKATIATLPPEVLDLIFFSHADFVDRAIIGRVCRQWRSIGRCRWRRKQHRYERPTWIDIVGACCDGRETVARWLVDESAHWHCPLGPADGWACVEALRRRNPDLVPWLRNHDARWSAYTRAKALSKGYMGAIEEGTADGLVMSQTDVDAVAASGDLLFLQRLAVPPLCDYGDLLGVAVSAARAGHLSVLEWLAHEHAFRFPTACVYAAAMKGHTAIVRWLARIGVPMAADVAVLMDESTLPVAFVNHWVQRLDAHTREIVSVIAIHGRRCMLDRMIDALPAENRRVRATVCEGAVRHLPKCEVMAFLMGLADRFGTERVVSWLPPSTVGRAIERDLCEVVTWMIDLGCGWPLPKRRSRDSRRPPGNLVAWAMIDAIDGVDARMSLFSRALAGGWRPRPNALRRSLCAMEHTRTQNSTRTEPCEIVVRALIQCGHCAWTDKARRLALCVCSTETALLALTDLAAGDATAHIESIRITHPHRYAALVARLGASSNP</sequence>
<dbReference type="SUPFAM" id="SSF81383">
    <property type="entry name" value="F-box domain"/>
    <property type="match status" value="1"/>
</dbReference>
<accession>A0A2U7UD35</accession>
<protein>
    <submittedName>
        <fullName evidence="2">F-box domain containing protein</fullName>
    </submittedName>
</protein>
<evidence type="ECO:0000313" key="2">
    <source>
        <dbReference type="EMBL" id="AVK76378.1"/>
    </source>
</evidence>